<reference evidence="1 2" key="1">
    <citation type="submission" date="2024-06" db="EMBL/GenBank/DDBJ databases">
        <title>Genomic Encyclopedia of Type Strains, Phase IV (KMG-IV): sequencing the most valuable type-strain genomes for metagenomic binning, comparative biology and taxonomic classification.</title>
        <authorList>
            <person name="Goeker M."/>
        </authorList>
    </citation>
    <scope>NUCLEOTIDE SEQUENCE [LARGE SCALE GENOMIC DNA]</scope>
    <source>
        <strain evidence="1 2">DSM 27865</strain>
    </source>
</reference>
<dbReference type="EMBL" id="JBEPML010000001">
    <property type="protein sequence ID" value="MET3790005.1"/>
    <property type="molecule type" value="Genomic_DNA"/>
</dbReference>
<dbReference type="RefSeq" id="WP_354192081.1">
    <property type="nucleotide sequence ID" value="NZ_JBEPML010000001.1"/>
</dbReference>
<evidence type="ECO:0000313" key="2">
    <source>
        <dbReference type="Proteomes" id="UP001549076"/>
    </source>
</evidence>
<organism evidence="1 2">
    <name type="scientific">Aquamicrobium terrae</name>
    <dbReference type="NCBI Taxonomy" id="1324945"/>
    <lineage>
        <taxon>Bacteria</taxon>
        <taxon>Pseudomonadati</taxon>
        <taxon>Pseudomonadota</taxon>
        <taxon>Alphaproteobacteria</taxon>
        <taxon>Hyphomicrobiales</taxon>
        <taxon>Phyllobacteriaceae</taxon>
        <taxon>Aquamicrobium</taxon>
    </lineage>
</organism>
<name>A0ABV2MT80_9HYPH</name>
<protein>
    <recommendedName>
        <fullName evidence="3">DUF2478 domain-containing protein</fullName>
    </recommendedName>
</protein>
<sequence>MAQNAIAAIVGAETAAIQALLLNAVAGWRAAGLKVCGLIEEADGPAESRCSAGTLRNLVTGDRFPMYLDEPPAHTSCHLDEMGVTNAGESALDQIAGSDVVVLSKFGKVEAVGGGLFCAFEAAGALGKPVITSVAPKHHYAWQRFAPEASIIKPQQGEIDNWWQASSAAAVALRGAASNGR</sequence>
<proteinExistence type="predicted"/>
<dbReference type="InterPro" id="IPR018912">
    <property type="entry name" value="DUF2478"/>
</dbReference>
<evidence type="ECO:0008006" key="3">
    <source>
        <dbReference type="Google" id="ProtNLM"/>
    </source>
</evidence>
<gene>
    <name evidence="1" type="ORF">ABID37_000189</name>
</gene>
<dbReference type="Proteomes" id="UP001549076">
    <property type="component" value="Unassembled WGS sequence"/>
</dbReference>
<comment type="caution">
    <text evidence="1">The sequence shown here is derived from an EMBL/GenBank/DDBJ whole genome shotgun (WGS) entry which is preliminary data.</text>
</comment>
<keyword evidence="2" id="KW-1185">Reference proteome</keyword>
<accession>A0ABV2MT80</accession>
<evidence type="ECO:0000313" key="1">
    <source>
        <dbReference type="EMBL" id="MET3790005.1"/>
    </source>
</evidence>
<dbReference type="Pfam" id="PF10649">
    <property type="entry name" value="DUF2478"/>
    <property type="match status" value="1"/>
</dbReference>